<dbReference type="Pfam" id="PF13508">
    <property type="entry name" value="Acetyltransf_7"/>
    <property type="match status" value="1"/>
</dbReference>
<dbReference type="InterPro" id="IPR053144">
    <property type="entry name" value="Acetyltransferase_Butenolide"/>
</dbReference>
<dbReference type="AlphaFoldDB" id="A0A1N6HLY5"/>
<dbReference type="Proteomes" id="UP000185151">
    <property type="component" value="Unassembled WGS sequence"/>
</dbReference>
<dbReference type="PANTHER" id="PTHR43233">
    <property type="entry name" value="FAMILY N-ACETYLTRANSFERASE, PUTATIVE (AFU_ORTHOLOGUE AFUA_6G03350)-RELATED"/>
    <property type="match status" value="1"/>
</dbReference>
<evidence type="ECO:0000313" key="2">
    <source>
        <dbReference type="EMBL" id="SIO20864.1"/>
    </source>
</evidence>
<keyword evidence="3" id="KW-1185">Reference proteome</keyword>
<name>A0A1N6HLY5_9BURK</name>
<dbReference type="PANTHER" id="PTHR43233:SF1">
    <property type="entry name" value="FAMILY N-ACETYLTRANSFERASE, PUTATIVE (AFU_ORTHOLOGUE AFUA_6G03350)-RELATED"/>
    <property type="match status" value="1"/>
</dbReference>
<dbReference type="InterPro" id="IPR000182">
    <property type="entry name" value="GNAT_dom"/>
</dbReference>
<sequence length="205" mass="23272">MWLEAAKEFAFRMFDRPIEPGVRLTQGGGVTNRRWRTYRCGLTYLTKLATHRQLHENDTVTMTIAGYEISTDATRLDHEMIFRFLSEDSYWAAGIPRAVVEKSIANSLCFGVYDAAAQVGLARVVTDRATFALVADVFILEAHRGKGLSKWLMHEVTQHPDLSGLRRLLLLTSDAHSLYAQFGFTELGNARRFMEVLRPDVYKPS</sequence>
<dbReference type="EMBL" id="FSRU01000001">
    <property type="protein sequence ID" value="SIO20864.1"/>
    <property type="molecule type" value="Genomic_DNA"/>
</dbReference>
<dbReference type="GO" id="GO:0016747">
    <property type="term" value="F:acyltransferase activity, transferring groups other than amino-acyl groups"/>
    <property type="evidence" value="ECO:0007669"/>
    <property type="project" value="InterPro"/>
</dbReference>
<feature type="domain" description="N-acetyltransferase" evidence="1">
    <location>
        <begin position="68"/>
        <end position="205"/>
    </location>
</feature>
<proteinExistence type="predicted"/>
<dbReference type="PROSITE" id="PS51186">
    <property type="entry name" value="GNAT"/>
    <property type="match status" value="1"/>
</dbReference>
<dbReference type="Gene3D" id="3.40.630.30">
    <property type="match status" value="1"/>
</dbReference>
<evidence type="ECO:0000259" key="1">
    <source>
        <dbReference type="PROSITE" id="PS51186"/>
    </source>
</evidence>
<dbReference type="SUPFAM" id="SSF55729">
    <property type="entry name" value="Acyl-CoA N-acyltransferases (Nat)"/>
    <property type="match status" value="1"/>
</dbReference>
<organism evidence="2 3">
    <name type="scientific">Paraburkholderia phenazinium</name>
    <dbReference type="NCBI Taxonomy" id="60549"/>
    <lineage>
        <taxon>Bacteria</taxon>
        <taxon>Pseudomonadati</taxon>
        <taxon>Pseudomonadota</taxon>
        <taxon>Betaproteobacteria</taxon>
        <taxon>Burkholderiales</taxon>
        <taxon>Burkholderiaceae</taxon>
        <taxon>Paraburkholderia</taxon>
    </lineage>
</organism>
<protein>
    <submittedName>
        <fullName evidence="2">Acetyltransferase (GNAT) domain-containing protein</fullName>
    </submittedName>
</protein>
<keyword evidence="2" id="KW-0808">Transferase</keyword>
<dbReference type="InterPro" id="IPR016181">
    <property type="entry name" value="Acyl_CoA_acyltransferase"/>
</dbReference>
<accession>A0A1N6HLY5</accession>
<evidence type="ECO:0000313" key="3">
    <source>
        <dbReference type="Proteomes" id="UP000185151"/>
    </source>
</evidence>
<reference evidence="2 3" key="1">
    <citation type="submission" date="2016-11" db="EMBL/GenBank/DDBJ databases">
        <authorList>
            <person name="Jaros S."/>
            <person name="Januszkiewicz K."/>
            <person name="Wedrychowicz H."/>
        </authorList>
    </citation>
    <scope>NUCLEOTIDE SEQUENCE [LARGE SCALE GENOMIC DNA]</scope>
    <source>
        <strain evidence="2 3">GAS95</strain>
    </source>
</reference>
<gene>
    <name evidence="2" type="ORF">SAMN05444165_1463</name>
</gene>
<dbReference type="CDD" id="cd04301">
    <property type="entry name" value="NAT_SF"/>
    <property type="match status" value="1"/>
</dbReference>